<protein>
    <submittedName>
        <fullName evidence="3">Acyltransferase</fullName>
    </submittedName>
</protein>
<gene>
    <name evidence="3" type="ORF">HEQ44_00620</name>
</gene>
<dbReference type="Pfam" id="PF01757">
    <property type="entry name" value="Acyl_transf_3"/>
    <property type="match status" value="1"/>
</dbReference>
<dbReference type="InterPro" id="IPR002656">
    <property type="entry name" value="Acyl_transf_3_dom"/>
</dbReference>
<evidence type="ECO:0000313" key="4">
    <source>
        <dbReference type="Proteomes" id="UP000707477"/>
    </source>
</evidence>
<feature type="transmembrane region" description="Helical" evidence="1">
    <location>
        <begin position="162"/>
        <end position="181"/>
    </location>
</feature>
<feature type="domain" description="Acyltransferase 3" evidence="2">
    <location>
        <begin position="12"/>
        <end position="342"/>
    </location>
</feature>
<sequence length="358" mass="41828">MKTTNEIADGGDYLKVFACTAVMLQSVLGLAWSLPSVTAHQSGLAVFYLLTKFTAPAFICGILLTTMRTTAEHQPTYHHYLHNQWSALFFPTICWTLAYLLVFPNLQQHEHFHDLLSWGWQFVNGNAAPHLWYNTMMLQIVILMPVLWHIRHKLITRWTSGWILGITGLGYALWVGWYVMWVYPTSWYMSWYLLDRVFWGFWPYAILGMLAWYGWPVIQYRLRRWGWGLGLLWGLALLAQCGAWFAEGRPIQLSQTSYYLPATIVYVLTVIGLVLALAGRQQARRSRFLPVIHRLSQYAYPSYLANVFWLQIIWRLGGATLTRSHPIWGIALCYGLTWCWSFGFTALLERFKNWRRQR</sequence>
<proteinExistence type="predicted"/>
<feature type="transmembrane region" description="Helical" evidence="1">
    <location>
        <begin position="258"/>
        <end position="278"/>
    </location>
</feature>
<keyword evidence="1" id="KW-1133">Transmembrane helix</keyword>
<keyword evidence="3" id="KW-0808">Transferase</keyword>
<dbReference type="Proteomes" id="UP000707477">
    <property type="component" value="Unassembled WGS sequence"/>
</dbReference>
<dbReference type="RefSeq" id="WP_168848648.1">
    <property type="nucleotide sequence ID" value="NZ_JAAVSD010000001.1"/>
</dbReference>
<feature type="transmembrane region" description="Helical" evidence="1">
    <location>
        <begin position="298"/>
        <end position="314"/>
    </location>
</feature>
<feature type="transmembrane region" description="Helical" evidence="1">
    <location>
        <begin position="44"/>
        <end position="64"/>
    </location>
</feature>
<feature type="transmembrane region" description="Helical" evidence="1">
    <location>
        <begin position="131"/>
        <end position="150"/>
    </location>
</feature>
<name>A0ABX1L315_9LACO</name>
<feature type="transmembrane region" description="Helical" evidence="1">
    <location>
        <begin position="201"/>
        <end position="218"/>
    </location>
</feature>
<evidence type="ECO:0000256" key="1">
    <source>
        <dbReference type="SAM" id="Phobius"/>
    </source>
</evidence>
<keyword evidence="4" id="KW-1185">Reference proteome</keyword>
<dbReference type="EMBL" id="JAAVSD010000001">
    <property type="protein sequence ID" value="NLR28689.1"/>
    <property type="molecule type" value="Genomic_DNA"/>
</dbReference>
<evidence type="ECO:0000313" key="3">
    <source>
        <dbReference type="EMBL" id="NLR28689.1"/>
    </source>
</evidence>
<feature type="transmembrane region" description="Helical" evidence="1">
    <location>
        <begin position="12"/>
        <end position="32"/>
    </location>
</feature>
<feature type="transmembrane region" description="Helical" evidence="1">
    <location>
        <begin position="225"/>
        <end position="246"/>
    </location>
</feature>
<accession>A0ABX1L315</accession>
<dbReference type="GO" id="GO:0016746">
    <property type="term" value="F:acyltransferase activity"/>
    <property type="evidence" value="ECO:0007669"/>
    <property type="project" value="UniProtKB-KW"/>
</dbReference>
<reference evidence="3 4" key="1">
    <citation type="submission" date="2020-03" db="EMBL/GenBank/DDBJ databases">
        <authorList>
            <person name="Zhang Z."/>
            <person name="Guo Z."/>
            <person name="Hou Q."/>
            <person name="Shen X."/>
        </authorList>
    </citation>
    <scope>NUCLEOTIDE SEQUENCE [LARGE SCALE GENOMIC DNA]</scope>
    <source>
        <strain evidence="3 4">HBUAS51329</strain>
    </source>
</reference>
<evidence type="ECO:0000259" key="2">
    <source>
        <dbReference type="Pfam" id="PF01757"/>
    </source>
</evidence>
<keyword evidence="1" id="KW-0472">Membrane</keyword>
<keyword evidence="3" id="KW-0012">Acyltransferase</keyword>
<feature type="transmembrane region" description="Helical" evidence="1">
    <location>
        <begin position="326"/>
        <end position="348"/>
    </location>
</feature>
<keyword evidence="1" id="KW-0812">Transmembrane</keyword>
<feature type="transmembrane region" description="Helical" evidence="1">
    <location>
        <begin position="85"/>
        <end position="106"/>
    </location>
</feature>
<organism evidence="3 4">
    <name type="scientific">Levilactobacillus tujiorum</name>
    <dbReference type="NCBI Taxonomy" id="2912243"/>
    <lineage>
        <taxon>Bacteria</taxon>
        <taxon>Bacillati</taxon>
        <taxon>Bacillota</taxon>
        <taxon>Bacilli</taxon>
        <taxon>Lactobacillales</taxon>
        <taxon>Lactobacillaceae</taxon>
        <taxon>Levilactobacillus</taxon>
    </lineage>
</organism>
<comment type="caution">
    <text evidence="3">The sequence shown here is derived from an EMBL/GenBank/DDBJ whole genome shotgun (WGS) entry which is preliminary data.</text>
</comment>